<evidence type="ECO:0000256" key="10">
    <source>
        <dbReference type="SAM" id="MobiDB-lite"/>
    </source>
</evidence>
<evidence type="ECO:0000256" key="9">
    <source>
        <dbReference type="HAMAP-Rule" id="MF_01852"/>
    </source>
</evidence>
<evidence type="ECO:0000256" key="8">
    <source>
        <dbReference type="ARBA" id="ARBA00048366"/>
    </source>
</evidence>
<dbReference type="NCBIfam" id="TIGR00057">
    <property type="entry name" value="L-threonylcarbamoyladenylate synthase"/>
    <property type="match status" value="1"/>
</dbReference>
<evidence type="ECO:0000313" key="12">
    <source>
        <dbReference type="EMBL" id="KAF7767847.1"/>
    </source>
</evidence>
<name>A0AAD4AGJ6_9GAMM</name>
<dbReference type="GO" id="GO:0000049">
    <property type="term" value="F:tRNA binding"/>
    <property type="evidence" value="ECO:0007669"/>
    <property type="project" value="TreeGrafter"/>
</dbReference>
<dbReference type="GO" id="GO:0005524">
    <property type="term" value="F:ATP binding"/>
    <property type="evidence" value="ECO:0007669"/>
    <property type="project" value="UniProtKB-UniRule"/>
</dbReference>
<dbReference type="RefSeq" id="WP_084622709.1">
    <property type="nucleotide sequence ID" value="NZ_AHBZ03000023.1"/>
</dbReference>
<dbReference type="PROSITE" id="PS51163">
    <property type="entry name" value="YRDC"/>
    <property type="match status" value="1"/>
</dbReference>
<keyword evidence="6 9" id="KW-0547">Nucleotide-binding</keyword>
<evidence type="ECO:0000256" key="1">
    <source>
        <dbReference type="ARBA" id="ARBA00004496"/>
    </source>
</evidence>
<evidence type="ECO:0000256" key="6">
    <source>
        <dbReference type="ARBA" id="ARBA00022741"/>
    </source>
</evidence>
<feature type="domain" description="YrdC-like" evidence="11">
    <location>
        <begin position="24"/>
        <end position="209"/>
    </location>
</feature>
<feature type="region of interest" description="Disordered" evidence="10">
    <location>
        <begin position="1"/>
        <end position="26"/>
    </location>
</feature>
<evidence type="ECO:0000256" key="7">
    <source>
        <dbReference type="ARBA" id="ARBA00022840"/>
    </source>
</evidence>
<protein>
    <recommendedName>
        <fullName evidence="9">Threonylcarbamoyl-AMP synthase</fullName>
        <shortName evidence="9">TC-AMP synthase</shortName>
        <ecNumber evidence="9">2.7.7.87</ecNumber>
    </recommendedName>
    <alternativeName>
        <fullName evidence="9">L-threonylcarbamoyladenylate synthase</fullName>
    </alternativeName>
    <alternativeName>
        <fullName evidence="9">t(6)A37 threonylcarbamoyladenosine biosynthesis protein TsaC</fullName>
    </alternativeName>
    <alternativeName>
        <fullName evidence="9">tRNA threonylcarbamoyladenosine biosynthesis protein TsaC</fullName>
    </alternativeName>
</protein>
<dbReference type="AlphaFoldDB" id="A0AAD4AGJ6"/>
<dbReference type="Gene3D" id="3.90.870.10">
    <property type="entry name" value="DHBP synthase"/>
    <property type="match status" value="1"/>
</dbReference>
<dbReference type="GO" id="GO:0002949">
    <property type="term" value="P:tRNA threonylcarbamoyladenosine modification"/>
    <property type="evidence" value="ECO:0007669"/>
    <property type="project" value="UniProtKB-UniRule"/>
</dbReference>
<dbReference type="HAMAP" id="MF_01852">
    <property type="entry name" value="TsaC"/>
    <property type="match status" value="1"/>
</dbReference>
<evidence type="ECO:0000256" key="5">
    <source>
        <dbReference type="ARBA" id="ARBA00022695"/>
    </source>
</evidence>
<accession>A0AAD4AGJ6</accession>
<dbReference type="InterPro" id="IPR023535">
    <property type="entry name" value="TC-AMP_synthase"/>
</dbReference>
<dbReference type="InterPro" id="IPR006070">
    <property type="entry name" value="Sua5-like_dom"/>
</dbReference>
<dbReference type="GO" id="GO:0006450">
    <property type="term" value="P:regulation of translational fidelity"/>
    <property type="evidence" value="ECO:0007669"/>
    <property type="project" value="TreeGrafter"/>
</dbReference>
<dbReference type="SUPFAM" id="SSF55821">
    <property type="entry name" value="YrdC/RibB"/>
    <property type="match status" value="1"/>
</dbReference>
<evidence type="ECO:0000259" key="11">
    <source>
        <dbReference type="PROSITE" id="PS51163"/>
    </source>
</evidence>
<comment type="function">
    <text evidence="9">Required for the formation of a threonylcarbamoyl group on adenosine at position 37 (t(6)A37) in tRNAs that read codons beginning with adenine. Catalyzes the conversion of L-threonine, HCO(3)(-)/CO(2) and ATP to give threonylcarbamoyl-AMP (TC-AMP) as the acyladenylate intermediate, with the release of diphosphate.</text>
</comment>
<dbReference type="InterPro" id="IPR017945">
    <property type="entry name" value="DHBP_synth_RibB-like_a/b_dom"/>
</dbReference>
<dbReference type="FunFam" id="3.90.870.10:FF:000004">
    <property type="entry name" value="Threonylcarbamoyl-AMP synthase"/>
    <property type="match status" value="1"/>
</dbReference>
<comment type="catalytic activity">
    <reaction evidence="8 9">
        <text>L-threonine + hydrogencarbonate + ATP = L-threonylcarbamoyladenylate + diphosphate + H2O</text>
        <dbReference type="Rhea" id="RHEA:36407"/>
        <dbReference type="ChEBI" id="CHEBI:15377"/>
        <dbReference type="ChEBI" id="CHEBI:17544"/>
        <dbReference type="ChEBI" id="CHEBI:30616"/>
        <dbReference type="ChEBI" id="CHEBI:33019"/>
        <dbReference type="ChEBI" id="CHEBI:57926"/>
        <dbReference type="ChEBI" id="CHEBI:73682"/>
        <dbReference type="EC" id="2.7.7.87"/>
    </reaction>
</comment>
<comment type="caution">
    <text evidence="12">The sequence shown here is derived from an EMBL/GenBank/DDBJ whole genome shotgun (WGS) entry which is preliminary data.</text>
</comment>
<keyword evidence="4 9" id="KW-0819">tRNA processing</keyword>
<dbReference type="EMBL" id="AHBZ03000023">
    <property type="protein sequence ID" value="KAF7767847.1"/>
    <property type="molecule type" value="Genomic_DNA"/>
</dbReference>
<dbReference type="PANTHER" id="PTHR17490:SF18">
    <property type="entry name" value="THREONYLCARBAMOYL-AMP SYNTHASE"/>
    <property type="match status" value="1"/>
</dbReference>
<organism evidence="12 13">
    <name type="scientific">Pseudoalteromonas citrea</name>
    <dbReference type="NCBI Taxonomy" id="43655"/>
    <lineage>
        <taxon>Bacteria</taxon>
        <taxon>Pseudomonadati</taxon>
        <taxon>Pseudomonadota</taxon>
        <taxon>Gammaproteobacteria</taxon>
        <taxon>Alteromonadales</taxon>
        <taxon>Pseudoalteromonadaceae</taxon>
        <taxon>Pseudoalteromonas</taxon>
    </lineage>
</organism>
<reference evidence="12" key="1">
    <citation type="journal article" date="2012" name="J. Bacteriol.">
        <title>Genome sequences of type strains of seven species of the marine bacterium Pseudoalteromonas.</title>
        <authorList>
            <person name="Xie B.B."/>
            <person name="Shu Y.L."/>
            <person name="Qin Q.L."/>
            <person name="Rong J.C."/>
            <person name="Zhang X.Y."/>
            <person name="Chen X.L."/>
            <person name="Shi M."/>
            <person name="He H.L."/>
            <person name="Zhou B.C."/>
            <person name="Zhang Y.Z."/>
        </authorList>
    </citation>
    <scope>NUCLEOTIDE SEQUENCE</scope>
    <source>
        <strain evidence="12">DSM 8771</strain>
    </source>
</reference>
<evidence type="ECO:0000256" key="4">
    <source>
        <dbReference type="ARBA" id="ARBA00022694"/>
    </source>
</evidence>
<dbReference type="PANTHER" id="PTHR17490">
    <property type="entry name" value="SUA5"/>
    <property type="match status" value="1"/>
</dbReference>
<evidence type="ECO:0000256" key="3">
    <source>
        <dbReference type="ARBA" id="ARBA00022679"/>
    </source>
</evidence>
<keyword evidence="5 9" id="KW-0548">Nucleotidyltransferase</keyword>
<evidence type="ECO:0000256" key="2">
    <source>
        <dbReference type="ARBA" id="ARBA00022490"/>
    </source>
</evidence>
<dbReference type="GO" id="GO:0061710">
    <property type="term" value="F:L-threonylcarbamoyladenylate synthase"/>
    <property type="evidence" value="ECO:0007669"/>
    <property type="project" value="UniProtKB-EC"/>
</dbReference>
<reference evidence="12" key="2">
    <citation type="submission" date="2015-03" db="EMBL/GenBank/DDBJ databases">
        <title>Genome sequence of Pseudoalteromonas citrea.</title>
        <authorList>
            <person name="Xie B.-B."/>
            <person name="Rong J.-C."/>
            <person name="Qin Q.-L."/>
            <person name="Zhang Y.-Z."/>
        </authorList>
    </citation>
    <scope>NUCLEOTIDE SEQUENCE</scope>
    <source>
        <strain evidence="12">DSM 8771</strain>
    </source>
</reference>
<keyword evidence="3 9" id="KW-0808">Transferase</keyword>
<dbReference type="Pfam" id="PF01300">
    <property type="entry name" value="Sua5_yciO_yrdC"/>
    <property type="match status" value="1"/>
</dbReference>
<keyword evidence="7 9" id="KW-0067">ATP-binding</keyword>
<evidence type="ECO:0000313" key="13">
    <source>
        <dbReference type="Proteomes" id="UP000016487"/>
    </source>
</evidence>
<dbReference type="InterPro" id="IPR050156">
    <property type="entry name" value="TC-AMP_synthase_SUA5"/>
</dbReference>
<proteinExistence type="inferred from homology"/>
<comment type="subcellular location">
    <subcellularLocation>
        <location evidence="1 9">Cytoplasm</location>
    </subcellularLocation>
</comment>
<dbReference type="GO" id="GO:0003725">
    <property type="term" value="F:double-stranded RNA binding"/>
    <property type="evidence" value="ECO:0007669"/>
    <property type="project" value="InterPro"/>
</dbReference>
<feature type="compositionally biased region" description="Polar residues" evidence="10">
    <location>
        <begin position="10"/>
        <end position="26"/>
    </location>
</feature>
<dbReference type="EC" id="2.7.7.87" evidence="9"/>
<dbReference type="GO" id="GO:0005737">
    <property type="term" value="C:cytoplasm"/>
    <property type="evidence" value="ECO:0007669"/>
    <property type="project" value="UniProtKB-SubCell"/>
</dbReference>
<comment type="similarity">
    <text evidence="9">Belongs to the SUA5 family. TsaC subfamily.</text>
</comment>
<gene>
    <name evidence="9 12" type="primary">tsaC</name>
    <name evidence="12" type="ORF">PCIT_a3957</name>
</gene>
<dbReference type="Proteomes" id="UP000016487">
    <property type="component" value="Unassembled WGS sequence"/>
</dbReference>
<sequence>MSTKILPAQNRETAVSNTPENATSTEPASAVHALQQGQVICYPTEAVFGLGCDPDNQHAVEALLAIKQRDVAKGLILIADNYSQCLPYVDDTQIPMDKRADIFSSWPGGVTWVLPAKPSTPKWLTGAHSTIAVRVTAHPTVKALCQQFGKPLVSTSANLSGQEPVASLDEAKRVFMTQVGFYVDAPLGGASAPSQIKHALTGAVLRGNQ</sequence>
<keyword evidence="2 9" id="KW-0963">Cytoplasm</keyword>